<proteinExistence type="predicted"/>
<evidence type="ECO:0000313" key="2">
    <source>
        <dbReference type="Proteomes" id="UP000070549"/>
    </source>
</evidence>
<dbReference type="SUPFAM" id="SSF51735">
    <property type="entry name" value="NAD(P)-binding Rossmann-fold domains"/>
    <property type="match status" value="1"/>
</dbReference>
<dbReference type="InterPro" id="IPR003462">
    <property type="entry name" value="ODC_Mu_crystall"/>
</dbReference>
<dbReference type="AlphaFoldDB" id="A0A133VD62"/>
<sequence>MNFEKVLAYDVLEGAQSQYVEEMSEKYDLEIEGKSGPREVAENADVLVNATKEMTNPVGKKEWLDRKGILVCPLVGATYWYPEAINSMDKIYVDDIDQYLSFWGDREGYPDESSIFGEIGEVIIGKKKGRENNKEKIMTINEGLAIEDISVGKEVYDLAKEKNIGKKIELF</sequence>
<dbReference type="GO" id="GO:0005737">
    <property type="term" value="C:cytoplasm"/>
    <property type="evidence" value="ECO:0007669"/>
    <property type="project" value="TreeGrafter"/>
</dbReference>
<evidence type="ECO:0008006" key="3">
    <source>
        <dbReference type="Google" id="ProtNLM"/>
    </source>
</evidence>
<accession>A0A133VD62</accession>
<dbReference type="Gene3D" id="3.40.50.720">
    <property type="entry name" value="NAD(P)-binding Rossmann-like Domain"/>
    <property type="match status" value="1"/>
</dbReference>
<keyword evidence="2" id="KW-1185">Reference proteome</keyword>
<dbReference type="EMBL" id="LHYC01000071">
    <property type="protein sequence ID" value="KXB04357.1"/>
    <property type="molecule type" value="Genomic_DNA"/>
</dbReference>
<protein>
    <recommendedName>
        <fullName evidence="3">Ornithine cyclodeaminase</fullName>
    </recommendedName>
</protein>
<dbReference type="Proteomes" id="UP000070549">
    <property type="component" value="Unassembled WGS sequence"/>
</dbReference>
<dbReference type="Pfam" id="PF02423">
    <property type="entry name" value="OCD_Mu_crystall"/>
    <property type="match status" value="1"/>
</dbReference>
<dbReference type="InterPro" id="IPR036291">
    <property type="entry name" value="NAD(P)-bd_dom_sf"/>
</dbReference>
<evidence type="ECO:0000313" key="1">
    <source>
        <dbReference type="EMBL" id="KXB04357.1"/>
    </source>
</evidence>
<name>A0A133VD62_9EURY</name>
<reference evidence="1 2" key="1">
    <citation type="journal article" date="2016" name="Sci. Rep.">
        <title>Metabolic traits of an uncultured archaeal lineage -MSBL1- from brine pools of the Red Sea.</title>
        <authorList>
            <person name="Mwirichia R."/>
            <person name="Alam I."/>
            <person name="Rashid M."/>
            <person name="Vinu M."/>
            <person name="Ba-Alawi W."/>
            <person name="Anthony Kamau A."/>
            <person name="Kamanda Ngugi D."/>
            <person name="Goker M."/>
            <person name="Klenk H.P."/>
            <person name="Bajic V."/>
            <person name="Stingl U."/>
        </authorList>
    </citation>
    <scope>NUCLEOTIDE SEQUENCE [LARGE SCALE GENOMIC DNA]</scope>
    <source>
        <strain evidence="1">SCGC-AAA382A03</strain>
    </source>
</reference>
<dbReference type="PANTHER" id="PTHR13812">
    <property type="entry name" value="KETIMINE REDUCTASE MU-CRYSTALLIN"/>
    <property type="match status" value="1"/>
</dbReference>
<dbReference type="PANTHER" id="PTHR13812:SF19">
    <property type="entry name" value="KETIMINE REDUCTASE MU-CRYSTALLIN"/>
    <property type="match status" value="1"/>
</dbReference>
<comment type="caution">
    <text evidence="1">The sequence shown here is derived from an EMBL/GenBank/DDBJ whole genome shotgun (WGS) entry which is preliminary data.</text>
</comment>
<organism evidence="1 2">
    <name type="scientific">candidate division MSBL1 archaeon SCGC-AAA382A03</name>
    <dbReference type="NCBI Taxonomy" id="1698278"/>
    <lineage>
        <taxon>Archaea</taxon>
        <taxon>Methanobacteriati</taxon>
        <taxon>Methanobacteriota</taxon>
        <taxon>candidate division MSBL1</taxon>
    </lineage>
</organism>
<gene>
    <name evidence="1" type="ORF">AKJ49_02185</name>
</gene>